<evidence type="ECO:0000313" key="11">
    <source>
        <dbReference type="EMBL" id="PSW03370.1"/>
    </source>
</evidence>
<gene>
    <name evidence="11" type="ORF">C9I89_17890</name>
</gene>
<keyword evidence="6" id="KW-0997">Cell inner membrane</keyword>
<keyword evidence="8" id="KW-0653">Protein transport</keyword>
<evidence type="ECO:0000256" key="5">
    <source>
        <dbReference type="ARBA" id="ARBA00022475"/>
    </source>
</evidence>
<comment type="caution">
    <text evidence="11">The sequence shown here is derived from an EMBL/GenBank/DDBJ whole genome shotgun (WGS) entry which is preliminary data.</text>
</comment>
<keyword evidence="5" id="KW-1003">Cell membrane</keyword>
<comment type="similarity">
    <text evidence="2">Belongs to the GSP N family.</text>
</comment>
<dbReference type="OrthoDB" id="6118198at2"/>
<keyword evidence="12" id="KW-1185">Reference proteome</keyword>
<dbReference type="Proteomes" id="UP000240904">
    <property type="component" value="Unassembled WGS sequence"/>
</dbReference>
<name>A0A2T3MU23_9GAMM</name>
<evidence type="ECO:0000256" key="7">
    <source>
        <dbReference type="ARBA" id="ARBA00022692"/>
    </source>
</evidence>
<keyword evidence="9" id="KW-0472">Membrane</keyword>
<dbReference type="GO" id="GO:0005886">
    <property type="term" value="C:plasma membrane"/>
    <property type="evidence" value="ECO:0007669"/>
    <property type="project" value="UniProtKB-SubCell"/>
</dbReference>
<dbReference type="EMBL" id="PYMC01000016">
    <property type="protein sequence ID" value="PSW03370.1"/>
    <property type="molecule type" value="Genomic_DNA"/>
</dbReference>
<dbReference type="Pfam" id="PF01203">
    <property type="entry name" value="T2SSN"/>
    <property type="match status" value="1"/>
</dbReference>
<accession>A0A2T3MU23</accession>
<evidence type="ECO:0000256" key="9">
    <source>
        <dbReference type="ARBA" id="ARBA00023136"/>
    </source>
</evidence>
<keyword evidence="4" id="KW-0813">Transport</keyword>
<dbReference type="GO" id="GO:0015627">
    <property type="term" value="C:type II protein secretion system complex"/>
    <property type="evidence" value="ECO:0007669"/>
    <property type="project" value="InterPro"/>
</dbReference>
<dbReference type="InterPro" id="IPR022792">
    <property type="entry name" value="T2SS_protein-GspN"/>
</dbReference>
<organism evidence="11 12">
    <name type="scientific">Photobacterium lipolyticum</name>
    <dbReference type="NCBI Taxonomy" id="266810"/>
    <lineage>
        <taxon>Bacteria</taxon>
        <taxon>Pseudomonadati</taxon>
        <taxon>Pseudomonadota</taxon>
        <taxon>Gammaproteobacteria</taxon>
        <taxon>Vibrionales</taxon>
        <taxon>Vibrionaceae</taxon>
        <taxon>Photobacterium</taxon>
    </lineage>
</organism>
<evidence type="ECO:0000256" key="3">
    <source>
        <dbReference type="ARBA" id="ARBA00021563"/>
    </source>
</evidence>
<proteinExistence type="inferred from homology"/>
<protein>
    <recommendedName>
        <fullName evidence="3">Type II secretion system protein N</fullName>
    </recommendedName>
    <alternativeName>
        <fullName evidence="10">General secretion pathway protein N</fullName>
    </alternativeName>
</protein>
<dbReference type="AlphaFoldDB" id="A0A2T3MU23"/>
<evidence type="ECO:0000313" key="12">
    <source>
        <dbReference type="Proteomes" id="UP000240904"/>
    </source>
</evidence>
<dbReference type="GO" id="GO:0015628">
    <property type="term" value="P:protein secretion by the type II secretion system"/>
    <property type="evidence" value="ECO:0007669"/>
    <property type="project" value="InterPro"/>
</dbReference>
<comment type="subcellular location">
    <subcellularLocation>
        <location evidence="1">Cell inner membrane</location>
    </subcellularLocation>
</comment>
<reference evidence="11 12" key="1">
    <citation type="submission" date="2018-03" db="EMBL/GenBank/DDBJ databases">
        <title>Whole genome sequencing of Histamine producing bacteria.</title>
        <authorList>
            <person name="Butler K."/>
        </authorList>
    </citation>
    <scope>NUCLEOTIDE SEQUENCE [LARGE SCALE GENOMIC DNA]</scope>
    <source>
        <strain evidence="11 12">DSM 16190</strain>
    </source>
</reference>
<evidence type="ECO:0000256" key="1">
    <source>
        <dbReference type="ARBA" id="ARBA00004533"/>
    </source>
</evidence>
<evidence type="ECO:0000256" key="6">
    <source>
        <dbReference type="ARBA" id="ARBA00022519"/>
    </source>
</evidence>
<sequence>MKFKLALGTTFGAVLIGSLIAHVPASWLWQQMPPVKGLNIAGISGTPWQGMASQVRWQQQNLGRVQWEMSPAALLTGKASFAVRFGKGSDLAFDGRGTVGYGTSGPFAKNLLVSVPAQNILKYARAPIPATVAGNLELTVRDYQYQAPYCFALDGSLAWTSANISSPLGGINPGPVIANLGCEQGQLTAQASQSSVDISSDWQASLAANQSYSLNGWFKPGAQFPPQLGKQLKWLGNPDSKGRYQITYSGRL</sequence>
<evidence type="ECO:0000256" key="10">
    <source>
        <dbReference type="ARBA" id="ARBA00030772"/>
    </source>
</evidence>
<evidence type="ECO:0000256" key="4">
    <source>
        <dbReference type="ARBA" id="ARBA00022448"/>
    </source>
</evidence>
<evidence type="ECO:0000256" key="8">
    <source>
        <dbReference type="ARBA" id="ARBA00022927"/>
    </source>
</evidence>
<dbReference type="RefSeq" id="WP_107284690.1">
    <property type="nucleotide sequence ID" value="NZ_PYMC01000016.1"/>
</dbReference>
<evidence type="ECO:0000256" key="2">
    <source>
        <dbReference type="ARBA" id="ARBA00007208"/>
    </source>
</evidence>
<keyword evidence="7" id="KW-0812">Transmembrane</keyword>